<dbReference type="GO" id="GO:0005886">
    <property type="term" value="C:plasma membrane"/>
    <property type="evidence" value="ECO:0007669"/>
    <property type="project" value="TreeGrafter"/>
</dbReference>
<evidence type="ECO:0000256" key="6">
    <source>
        <dbReference type="ARBA" id="ARBA00022777"/>
    </source>
</evidence>
<dbReference type="SUPFAM" id="SSF47384">
    <property type="entry name" value="Homodimeric domain of signal transducing histidine kinase"/>
    <property type="match status" value="1"/>
</dbReference>
<dbReference type="AlphaFoldDB" id="A0A6N7IZ80"/>
<dbReference type="PANTHER" id="PTHR45453:SF1">
    <property type="entry name" value="PHOSPHATE REGULON SENSOR PROTEIN PHOR"/>
    <property type="match status" value="1"/>
</dbReference>
<dbReference type="Proteomes" id="UP000460257">
    <property type="component" value="Unassembled WGS sequence"/>
</dbReference>
<dbReference type="SUPFAM" id="SSF55874">
    <property type="entry name" value="ATPase domain of HSP90 chaperone/DNA topoisomerase II/histidine kinase"/>
    <property type="match status" value="1"/>
</dbReference>
<evidence type="ECO:0000259" key="10">
    <source>
        <dbReference type="PROSITE" id="PS50109"/>
    </source>
</evidence>
<proteinExistence type="predicted"/>
<feature type="domain" description="Histidine kinase" evidence="10">
    <location>
        <begin position="256"/>
        <end position="474"/>
    </location>
</feature>
<dbReference type="CDD" id="cd00082">
    <property type="entry name" value="HisKA"/>
    <property type="match status" value="1"/>
</dbReference>
<dbReference type="Pfam" id="PF02518">
    <property type="entry name" value="HATPase_c"/>
    <property type="match status" value="1"/>
</dbReference>
<evidence type="ECO:0000313" key="12">
    <source>
        <dbReference type="Proteomes" id="UP000460257"/>
    </source>
</evidence>
<dbReference type="EC" id="2.7.13.3" evidence="3"/>
<dbReference type="CDD" id="cd00075">
    <property type="entry name" value="HATPase"/>
    <property type="match status" value="1"/>
</dbReference>
<evidence type="ECO:0000256" key="9">
    <source>
        <dbReference type="SAM" id="Phobius"/>
    </source>
</evidence>
<protein>
    <recommendedName>
        <fullName evidence="3">histidine kinase</fullName>
        <ecNumber evidence="3">2.7.13.3</ecNumber>
    </recommendedName>
</protein>
<dbReference type="GO" id="GO:0016036">
    <property type="term" value="P:cellular response to phosphate starvation"/>
    <property type="evidence" value="ECO:0007669"/>
    <property type="project" value="TreeGrafter"/>
</dbReference>
<dbReference type="PANTHER" id="PTHR45453">
    <property type="entry name" value="PHOSPHATE REGULON SENSOR PROTEIN PHOR"/>
    <property type="match status" value="1"/>
</dbReference>
<dbReference type="InterPro" id="IPR005467">
    <property type="entry name" value="His_kinase_dom"/>
</dbReference>
<evidence type="ECO:0000256" key="7">
    <source>
        <dbReference type="ARBA" id="ARBA00023012"/>
    </source>
</evidence>
<dbReference type="GO" id="GO:0004721">
    <property type="term" value="F:phosphoprotein phosphatase activity"/>
    <property type="evidence" value="ECO:0007669"/>
    <property type="project" value="TreeGrafter"/>
</dbReference>
<name>A0A6N7IZ80_9FIRM</name>
<dbReference type="Pfam" id="PF00512">
    <property type="entry name" value="HisKA"/>
    <property type="match status" value="1"/>
</dbReference>
<organism evidence="11 12">
    <name type="scientific">Candidatus Weimeria bifida</name>
    <dbReference type="NCBI Taxonomy" id="2599074"/>
    <lineage>
        <taxon>Bacteria</taxon>
        <taxon>Bacillati</taxon>
        <taxon>Bacillota</taxon>
        <taxon>Clostridia</taxon>
        <taxon>Lachnospirales</taxon>
        <taxon>Lachnospiraceae</taxon>
        <taxon>Candidatus Weimeria</taxon>
    </lineage>
</organism>
<keyword evidence="9" id="KW-0812">Transmembrane</keyword>
<keyword evidence="4" id="KW-0597">Phosphoprotein</keyword>
<dbReference type="FunFam" id="3.30.565.10:FF:000006">
    <property type="entry name" value="Sensor histidine kinase WalK"/>
    <property type="match status" value="1"/>
</dbReference>
<reference evidence="11" key="1">
    <citation type="journal article" date="2020" name="Appl. Environ. Microbiol.">
        <title>Medium-Chain Fatty Acid Synthesis by 'Candidatus Weimeria bifida' gen. nov., sp. nov., and 'Candidatus Pseudoramibacter fermentans' sp. nov.</title>
        <authorList>
            <person name="Scarborough M.J."/>
            <person name="Myers K.S."/>
            <person name="Donohue T.J."/>
            <person name="Noguera D.R."/>
        </authorList>
    </citation>
    <scope>NUCLEOTIDE SEQUENCE</scope>
    <source>
        <strain evidence="11">LCO1.1</strain>
    </source>
</reference>
<dbReference type="EMBL" id="VOGC01000006">
    <property type="protein sequence ID" value="MQN01614.1"/>
    <property type="molecule type" value="Genomic_DNA"/>
</dbReference>
<keyword evidence="9" id="KW-1133">Transmembrane helix</keyword>
<accession>A0A6N7IZ80</accession>
<dbReference type="GO" id="GO:0000155">
    <property type="term" value="F:phosphorelay sensor kinase activity"/>
    <property type="evidence" value="ECO:0007669"/>
    <property type="project" value="InterPro"/>
</dbReference>
<feature type="transmembrane region" description="Helical" evidence="9">
    <location>
        <begin position="177"/>
        <end position="196"/>
    </location>
</feature>
<keyword evidence="7" id="KW-0902">Two-component regulatory system</keyword>
<evidence type="ECO:0000256" key="4">
    <source>
        <dbReference type="ARBA" id="ARBA00022553"/>
    </source>
</evidence>
<keyword evidence="8 9" id="KW-0472">Membrane</keyword>
<comment type="subcellular location">
    <subcellularLocation>
        <location evidence="2">Membrane</location>
    </subcellularLocation>
</comment>
<evidence type="ECO:0000256" key="2">
    <source>
        <dbReference type="ARBA" id="ARBA00004370"/>
    </source>
</evidence>
<dbReference type="PRINTS" id="PR00344">
    <property type="entry name" value="BCTRLSENSOR"/>
</dbReference>
<comment type="catalytic activity">
    <reaction evidence="1">
        <text>ATP + protein L-histidine = ADP + protein N-phospho-L-histidine.</text>
        <dbReference type="EC" id="2.7.13.3"/>
    </reaction>
</comment>
<evidence type="ECO:0000256" key="5">
    <source>
        <dbReference type="ARBA" id="ARBA00022679"/>
    </source>
</evidence>
<dbReference type="InterPro" id="IPR050351">
    <property type="entry name" value="BphY/WalK/GraS-like"/>
</dbReference>
<evidence type="ECO:0000256" key="3">
    <source>
        <dbReference type="ARBA" id="ARBA00012438"/>
    </source>
</evidence>
<dbReference type="Gene3D" id="3.30.565.10">
    <property type="entry name" value="Histidine kinase-like ATPase, C-terminal domain"/>
    <property type="match status" value="1"/>
</dbReference>
<evidence type="ECO:0000256" key="1">
    <source>
        <dbReference type="ARBA" id="ARBA00000085"/>
    </source>
</evidence>
<dbReference type="SMART" id="SM00387">
    <property type="entry name" value="HATPase_c"/>
    <property type="match status" value="1"/>
</dbReference>
<keyword evidence="12" id="KW-1185">Reference proteome</keyword>
<gene>
    <name evidence="11" type="ORF">FRC54_06800</name>
</gene>
<keyword evidence="5" id="KW-0808">Transferase</keyword>
<evidence type="ECO:0000256" key="8">
    <source>
        <dbReference type="ARBA" id="ARBA00023136"/>
    </source>
</evidence>
<dbReference type="SMART" id="SM00388">
    <property type="entry name" value="HisKA"/>
    <property type="match status" value="1"/>
</dbReference>
<dbReference type="InterPro" id="IPR004358">
    <property type="entry name" value="Sig_transdc_His_kin-like_C"/>
</dbReference>
<dbReference type="Gene3D" id="1.10.287.130">
    <property type="match status" value="1"/>
</dbReference>
<feature type="transmembrane region" description="Helical" evidence="9">
    <location>
        <begin position="16"/>
        <end position="41"/>
    </location>
</feature>
<dbReference type="InterPro" id="IPR036890">
    <property type="entry name" value="HATPase_C_sf"/>
</dbReference>
<dbReference type="InterPro" id="IPR036097">
    <property type="entry name" value="HisK_dim/P_sf"/>
</dbReference>
<sequence>MKHRFSFFKKLHSLKTLLVVAFILIGFVPGCAIGGIFLYFYQQRALNNDTVSMTSQAQLLNDQIISTGYLQDTDIDVINTQLKALGNIYSGRIIVIDKTLRVVKDTYDLSDGKTFVWENAILGLKGERTSVYDNVSHCLILTVPITASDSSNNIEGVILITKSTDSIEQNITFYRNLYTYLLLVLVVIMAILSVFLSDRFSGPFEKLADLILHSQNSHDKVKVDSFMETEKISENFNEVMQKMRDIDESRQEFVSNVSHELKTPLTSMKVLADSLNSMEDGAPLEIYQDFMHDITNEIDRETKIINDLLSLVRMDKSGATMNIESKNINEMLESLLKRLGPIAEKQKVELVLESFRPVNAEVDEVKLSLGIMNLIENGIKYNKEGGYVHVSLNADHQYFYITVEDNGMGIPKESLDRIFERFYRVDKSHSREIGGTGLGLAITKNAIDMHHGDIKVHSTLGEGTTFDVRIPLIYIKEQS</sequence>
<dbReference type="InterPro" id="IPR003594">
    <property type="entry name" value="HATPase_dom"/>
</dbReference>
<dbReference type="PROSITE" id="PS50109">
    <property type="entry name" value="HIS_KIN"/>
    <property type="match status" value="1"/>
</dbReference>
<dbReference type="FunFam" id="1.10.287.130:FF:000001">
    <property type="entry name" value="Two-component sensor histidine kinase"/>
    <property type="match status" value="1"/>
</dbReference>
<evidence type="ECO:0000313" key="11">
    <source>
        <dbReference type="EMBL" id="MQN01614.1"/>
    </source>
</evidence>
<comment type="caution">
    <text evidence="11">The sequence shown here is derived from an EMBL/GenBank/DDBJ whole genome shotgun (WGS) entry which is preliminary data.</text>
</comment>
<keyword evidence="6 11" id="KW-0418">Kinase</keyword>
<dbReference type="InterPro" id="IPR003661">
    <property type="entry name" value="HisK_dim/P_dom"/>
</dbReference>